<dbReference type="InterPro" id="IPR015300">
    <property type="entry name" value="DNA-bd_pseudobarrel_sf"/>
</dbReference>
<feature type="domain" description="TF-B3" evidence="8">
    <location>
        <begin position="395"/>
        <end position="491"/>
    </location>
</feature>
<dbReference type="PANTHER" id="PTHR31674:SF62">
    <property type="entry name" value="B3 DOMAIN-CONTAINING PROTEIN REM14-RELATED"/>
    <property type="match status" value="1"/>
</dbReference>
<organism evidence="9 10">
    <name type="scientific">Lactuca sativa</name>
    <name type="common">Garden lettuce</name>
    <dbReference type="NCBI Taxonomy" id="4236"/>
    <lineage>
        <taxon>Eukaryota</taxon>
        <taxon>Viridiplantae</taxon>
        <taxon>Streptophyta</taxon>
        <taxon>Embryophyta</taxon>
        <taxon>Tracheophyta</taxon>
        <taxon>Spermatophyta</taxon>
        <taxon>Magnoliopsida</taxon>
        <taxon>eudicotyledons</taxon>
        <taxon>Gunneridae</taxon>
        <taxon>Pentapetalae</taxon>
        <taxon>asterids</taxon>
        <taxon>campanulids</taxon>
        <taxon>Asterales</taxon>
        <taxon>Asteraceae</taxon>
        <taxon>Cichorioideae</taxon>
        <taxon>Cichorieae</taxon>
        <taxon>Lactucinae</taxon>
        <taxon>Lactuca</taxon>
    </lineage>
</organism>
<dbReference type="InterPro" id="IPR003340">
    <property type="entry name" value="B3_DNA-bd"/>
</dbReference>
<feature type="domain" description="TF-B3" evidence="8">
    <location>
        <begin position="150"/>
        <end position="248"/>
    </location>
</feature>
<dbReference type="Gene3D" id="2.40.330.10">
    <property type="entry name" value="DNA-binding pseudobarrel domain"/>
    <property type="match status" value="4"/>
</dbReference>
<evidence type="ECO:0000259" key="8">
    <source>
        <dbReference type="PROSITE" id="PS50863"/>
    </source>
</evidence>
<evidence type="ECO:0000256" key="3">
    <source>
        <dbReference type="ARBA" id="ARBA00023015"/>
    </source>
</evidence>
<dbReference type="Pfam" id="PF02362">
    <property type="entry name" value="B3"/>
    <property type="match status" value="4"/>
</dbReference>
<dbReference type="PROSITE" id="PS50863">
    <property type="entry name" value="B3"/>
    <property type="match status" value="4"/>
</dbReference>
<accession>A0A9R1XXQ0</accession>
<evidence type="ECO:0000256" key="7">
    <source>
        <dbReference type="SAM" id="MobiDB-lite"/>
    </source>
</evidence>
<dbReference type="AlphaFoldDB" id="A0A9R1XXQ0"/>
<evidence type="ECO:0000256" key="5">
    <source>
        <dbReference type="ARBA" id="ARBA00023163"/>
    </source>
</evidence>
<protein>
    <recommendedName>
        <fullName evidence="8">TF-B3 domain-containing protein</fullName>
    </recommendedName>
</protein>
<feature type="domain" description="TF-B3" evidence="8">
    <location>
        <begin position="21"/>
        <end position="94"/>
    </location>
</feature>
<feature type="region of interest" description="Disordered" evidence="7">
    <location>
        <begin position="114"/>
        <end position="133"/>
    </location>
</feature>
<keyword evidence="6" id="KW-0539">Nucleus</keyword>
<gene>
    <name evidence="9" type="ORF">LSAT_V11C100017880</name>
</gene>
<reference evidence="9 10" key="1">
    <citation type="journal article" date="2017" name="Nat. Commun.">
        <title>Genome assembly with in vitro proximity ligation data and whole-genome triplication in lettuce.</title>
        <authorList>
            <person name="Reyes-Chin-Wo S."/>
            <person name="Wang Z."/>
            <person name="Yang X."/>
            <person name="Kozik A."/>
            <person name="Arikit S."/>
            <person name="Song C."/>
            <person name="Xia L."/>
            <person name="Froenicke L."/>
            <person name="Lavelle D.O."/>
            <person name="Truco M.J."/>
            <person name="Xia R."/>
            <person name="Zhu S."/>
            <person name="Xu C."/>
            <person name="Xu H."/>
            <person name="Xu X."/>
            <person name="Cox K."/>
            <person name="Korf I."/>
            <person name="Meyers B.C."/>
            <person name="Michelmore R.W."/>
        </authorList>
    </citation>
    <scope>NUCLEOTIDE SEQUENCE [LARGE SCALE GENOMIC DNA]</scope>
    <source>
        <strain evidence="10">cv. Salinas</strain>
        <tissue evidence="9">Seedlings</tissue>
    </source>
</reference>
<dbReference type="Proteomes" id="UP000235145">
    <property type="component" value="Unassembled WGS sequence"/>
</dbReference>
<dbReference type="InterPro" id="IPR039218">
    <property type="entry name" value="REM_fam"/>
</dbReference>
<sequence length="496" mass="57605">MADPQPQNFFKFVPPGFLFNLSIPSSFLTNLNGKRCSKAILRRGRHEWSVDIDDGVFGDGWRRFVRENGVQEFDFIVFKHQGNMVFDFMVFDQSTCQKHYPNLFDEIEGDEPLTESDTINTHRPKKLKKRKRNDYASEDENNFEVGDNGCFMFKMTPYVFSNSRLCVPIKFARSNGLTTQGPIRTCTQVYLMDHTRMTWPATLTKTKKQIYLTGWREFIAKNHLKVGDVCRFELVKHGEVLVFKCCNVGNNFVKNNIQVKKTSSSLNSHPYFISNLTPTCFKKSVLYLPVDFSISNGLKAGEMILRDNKGRSWKVHMNKANEKRLYLGYGLKDFLVSNGMKEGDAFKFELLEKKEDKPPIVSFMFLKSNPIKSHKQAKFTQKEGSSMCEEDGRPYFVGELKPGSIKQSILYLPKKFAKSNGLMNHNKMTLRNVEDERSWTVEFKNHKNTYYYIGRGWKDFRVANGLKEGDRFKFELVNKGENPIVNFYFQKIPTSY</sequence>
<proteinExistence type="predicted"/>
<evidence type="ECO:0000256" key="1">
    <source>
        <dbReference type="ARBA" id="ARBA00004123"/>
    </source>
</evidence>
<dbReference type="SMART" id="SM01019">
    <property type="entry name" value="B3"/>
    <property type="match status" value="4"/>
</dbReference>
<comment type="caution">
    <text evidence="9">The sequence shown here is derived from an EMBL/GenBank/DDBJ whole genome shotgun (WGS) entry which is preliminary data.</text>
</comment>
<evidence type="ECO:0000313" key="9">
    <source>
        <dbReference type="EMBL" id="KAJ0227899.1"/>
    </source>
</evidence>
<dbReference type="PANTHER" id="PTHR31674">
    <property type="entry name" value="B3 DOMAIN-CONTAINING PROTEIN REM-LIKE 3-RELATED"/>
    <property type="match status" value="1"/>
</dbReference>
<keyword evidence="5" id="KW-0804">Transcription</keyword>
<dbReference type="GO" id="GO:0003677">
    <property type="term" value="F:DNA binding"/>
    <property type="evidence" value="ECO:0007669"/>
    <property type="project" value="UniProtKB-KW"/>
</dbReference>
<comment type="subcellular location">
    <subcellularLocation>
        <location evidence="1">Nucleus</location>
    </subcellularLocation>
</comment>
<feature type="domain" description="TF-B3" evidence="8">
    <location>
        <begin position="271"/>
        <end position="369"/>
    </location>
</feature>
<name>A0A9R1XXQ0_LACSA</name>
<dbReference type="GO" id="GO:0005634">
    <property type="term" value="C:nucleus"/>
    <property type="evidence" value="ECO:0007669"/>
    <property type="project" value="UniProtKB-SubCell"/>
</dbReference>
<keyword evidence="2" id="KW-0677">Repeat</keyword>
<dbReference type="CDD" id="cd10017">
    <property type="entry name" value="B3_DNA"/>
    <property type="match status" value="4"/>
</dbReference>
<dbReference type="SUPFAM" id="SSF101936">
    <property type="entry name" value="DNA-binding pseudobarrel domain"/>
    <property type="match status" value="4"/>
</dbReference>
<keyword evidence="3" id="KW-0805">Transcription regulation</keyword>
<evidence type="ECO:0000256" key="6">
    <source>
        <dbReference type="ARBA" id="ARBA00023242"/>
    </source>
</evidence>
<dbReference type="EMBL" id="NBSK02000001">
    <property type="protein sequence ID" value="KAJ0227899.1"/>
    <property type="molecule type" value="Genomic_DNA"/>
</dbReference>
<keyword evidence="4" id="KW-0238">DNA-binding</keyword>
<keyword evidence="10" id="KW-1185">Reference proteome</keyword>
<evidence type="ECO:0000313" key="10">
    <source>
        <dbReference type="Proteomes" id="UP000235145"/>
    </source>
</evidence>
<evidence type="ECO:0000256" key="4">
    <source>
        <dbReference type="ARBA" id="ARBA00023125"/>
    </source>
</evidence>
<feature type="compositionally biased region" description="Basic residues" evidence="7">
    <location>
        <begin position="122"/>
        <end position="132"/>
    </location>
</feature>
<evidence type="ECO:0000256" key="2">
    <source>
        <dbReference type="ARBA" id="ARBA00022737"/>
    </source>
</evidence>